<proteinExistence type="predicted"/>
<evidence type="ECO:0000256" key="2">
    <source>
        <dbReference type="ARBA" id="ARBA00022801"/>
    </source>
</evidence>
<dbReference type="InterPro" id="IPR044094">
    <property type="entry name" value="AtsA-like_MBL-fold"/>
</dbReference>
<evidence type="ECO:0000259" key="3">
    <source>
        <dbReference type="Pfam" id="PF12706"/>
    </source>
</evidence>
<dbReference type="STRING" id="112413.SAMN05421854_104484"/>
<gene>
    <name evidence="4" type="ORF">SAMN05421854_104484</name>
</gene>
<keyword evidence="1" id="KW-0255">Endonuclease</keyword>
<dbReference type="Proteomes" id="UP000199137">
    <property type="component" value="Unassembled WGS sequence"/>
</dbReference>
<accession>A0A1I5NQ21</accession>
<dbReference type="SUPFAM" id="SSF56281">
    <property type="entry name" value="Metallo-hydrolase/oxidoreductase"/>
    <property type="match status" value="1"/>
</dbReference>
<dbReference type="Gene3D" id="3.60.15.10">
    <property type="entry name" value="Ribonuclease Z/Hydroxyacylglutathione hydrolase-like"/>
    <property type="match status" value="1"/>
</dbReference>
<dbReference type="AlphaFoldDB" id="A0A1I5NQ21"/>
<feature type="domain" description="Metallo-beta-lactamase" evidence="3">
    <location>
        <begin position="34"/>
        <end position="246"/>
    </location>
</feature>
<dbReference type="InterPro" id="IPR036866">
    <property type="entry name" value="RibonucZ/Hydroxyglut_hydro"/>
</dbReference>
<organism evidence="4 5">
    <name type="scientific">Amycolatopsis rubida</name>
    <dbReference type="NCBI Taxonomy" id="112413"/>
    <lineage>
        <taxon>Bacteria</taxon>
        <taxon>Bacillati</taxon>
        <taxon>Actinomycetota</taxon>
        <taxon>Actinomycetes</taxon>
        <taxon>Pseudonocardiales</taxon>
        <taxon>Pseudonocardiaceae</taxon>
        <taxon>Amycolatopsis</taxon>
    </lineage>
</organism>
<name>A0A1I5NQ21_9PSEU</name>
<keyword evidence="2" id="KW-0378">Hydrolase</keyword>
<dbReference type="RefSeq" id="WP_093574144.1">
    <property type="nucleotide sequence ID" value="NZ_FOWC01000004.1"/>
</dbReference>
<evidence type="ECO:0000313" key="4">
    <source>
        <dbReference type="EMBL" id="SFP23903.1"/>
    </source>
</evidence>
<dbReference type="OrthoDB" id="4137979at2"/>
<dbReference type="InterPro" id="IPR001279">
    <property type="entry name" value="Metallo-B-lactamas"/>
</dbReference>
<dbReference type="CDD" id="cd07719">
    <property type="entry name" value="arylsulfatase_AtsA-like_MBL-fold"/>
    <property type="match status" value="1"/>
</dbReference>
<evidence type="ECO:0000313" key="5">
    <source>
        <dbReference type="Proteomes" id="UP000199137"/>
    </source>
</evidence>
<keyword evidence="1" id="KW-0540">Nuclease</keyword>
<reference evidence="5" key="1">
    <citation type="submission" date="2016-10" db="EMBL/GenBank/DDBJ databases">
        <authorList>
            <person name="Varghese N."/>
            <person name="Submissions S."/>
        </authorList>
    </citation>
    <scope>NUCLEOTIDE SEQUENCE [LARGE SCALE GENOMIC DNA]</scope>
    <source>
        <strain evidence="5">DSM 44637</strain>
    </source>
</reference>
<dbReference type="GO" id="GO:0042781">
    <property type="term" value="F:3'-tRNA processing endoribonuclease activity"/>
    <property type="evidence" value="ECO:0007669"/>
    <property type="project" value="TreeGrafter"/>
</dbReference>
<sequence>MTTQLILLGTAGGPAPKRTRSAPAQAIVVNGATYVIDCGNGVARQLVHAGIPLDSLRAVGITHHHSDHNADYGNLYLLAWAANLERQVPAFGPPPLADMTRHFLAMNRFDIDTRVGDEGLPPLDELLDPHEVAADGVVFEDENARITAARVDHPPIVDAFAYRVDTADRSIVISGDTAPCENLVRLAAGADVLVHEVMYVPAVDAMVSRYNGTTLRDHLLASHTSVERVGALAKEAGVGTLVLSHFVPADADIADEVWREHAAAGFDGEVVAGKDLLRL</sequence>
<evidence type="ECO:0000256" key="1">
    <source>
        <dbReference type="ARBA" id="ARBA00022759"/>
    </source>
</evidence>
<dbReference type="EMBL" id="FOWC01000004">
    <property type="protein sequence ID" value="SFP23903.1"/>
    <property type="molecule type" value="Genomic_DNA"/>
</dbReference>
<protein>
    <submittedName>
        <fullName evidence="4">Ribonuclease BN, tRNA processing enzyme</fullName>
    </submittedName>
</protein>
<dbReference type="Pfam" id="PF12706">
    <property type="entry name" value="Lactamase_B_2"/>
    <property type="match status" value="1"/>
</dbReference>
<dbReference type="PANTHER" id="PTHR46018">
    <property type="entry name" value="ZINC PHOSPHODIESTERASE ELAC PROTEIN 1"/>
    <property type="match status" value="1"/>
</dbReference>
<dbReference type="PANTHER" id="PTHR46018:SF2">
    <property type="entry name" value="ZINC PHOSPHODIESTERASE ELAC PROTEIN 1"/>
    <property type="match status" value="1"/>
</dbReference>